<protein>
    <submittedName>
        <fullName evidence="1">Unannotated protein</fullName>
    </submittedName>
</protein>
<dbReference type="SUPFAM" id="SSF55486">
    <property type="entry name" value="Metalloproteases ('zincins'), catalytic domain"/>
    <property type="match status" value="1"/>
</dbReference>
<dbReference type="EMBL" id="CAFBLP010000029">
    <property type="protein sequence ID" value="CAB4879265.1"/>
    <property type="molecule type" value="Genomic_DNA"/>
</dbReference>
<gene>
    <name evidence="1" type="ORF">UFOPK3376_01343</name>
</gene>
<sequence length="814" mass="83641">MSHGAGLIWSKQDRPLNRSLRALVSIMMLAGCLAAVTPAARVSATDSATDSATIDGLFAGTGRIGPGLTRNLTVTGRGGVPDSGVGAVALNVTATGPSLGGYLTVWPTGAARPSASNLNFTAGQTIPNMVVVPVGDGGQISIFNFSGSVDVVVDVLGWFPVRGSFTGLTPARLMETRPQLHTIDGLFNGTGAIGQGLSRDLTVLGRGGVPTSGVGAVALNVTATGSTLGGYLTVWPTGDGRPTASNLNFTPGQSIPNMVIVPVGAGGKISIFNFAGSVDVVVDVLGWFPVGSSFTGLTPARLMETRPQLNTIDGLFNGTGPIGQGLTRNLTVLGRGGVPGNGVGAVALNVTATGPTLGGYLTVWPTGQGKPKASNLNFTPGQSIPNMVIVPVGSGGQISIFNAAGFTDVVVDVLGWFPVGSSFTGLTPARLVDTRGMLTQPPADIGTIRNLLVLRPELHQMAGTDAVAVWVCDVPTPSTPYAGDGPTRLSLDPDAIAAWAQLNAAPYFDTESSARYHAVFSGMGHIALTSSDGPDSCRQKAEALTVAPFTNVLAVDNTTRQGGRAGPGTISQFDGSNLNVFAVSPSETLRGMWVGGGSIAPDQFPAANVLVHEMGHALHWPHNFIGPASEYDDPVDVMSGSPANGRCSKPIVGGGTWTWPCVPQNTMAFNRFAAGWISDGQVQLQLTGSQKDFTLDAPMGAGLQMVVAPDTTNPKVMLTLEARPRTGADQYQTTEGVAAYIVDQRPTECGSLGSFFSSCISSFRRQYQAIGSPNGTAHVLQLGTTTVIGGVSISVTAHVGDSFTVSISGTFTAP</sequence>
<accession>A0A6J7ED92</accession>
<evidence type="ECO:0000313" key="1">
    <source>
        <dbReference type="EMBL" id="CAB4879265.1"/>
    </source>
</evidence>
<proteinExistence type="predicted"/>
<organism evidence="1">
    <name type="scientific">freshwater metagenome</name>
    <dbReference type="NCBI Taxonomy" id="449393"/>
    <lineage>
        <taxon>unclassified sequences</taxon>
        <taxon>metagenomes</taxon>
        <taxon>ecological metagenomes</taxon>
    </lineage>
</organism>
<reference evidence="1" key="1">
    <citation type="submission" date="2020-05" db="EMBL/GenBank/DDBJ databases">
        <authorList>
            <person name="Chiriac C."/>
            <person name="Salcher M."/>
            <person name="Ghai R."/>
            <person name="Kavagutti S V."/>
        </authorList>
    </citation>
    <scope>NUCLEOTIDE SEQUENCE</scope>
</reference>
<dbReference type="AlphaFoldDB" id="A0A6J7ED92"/>
<name>A0A6J7ED92_9ZZZZ</name>